<feature type="compositionally biased region" description="Basic and acidic residues" evidence="1">
    <location>
        <begin position="331"/>
        <end position="347"/>
    </location>
</feature>
<dbReference type="Proteomes" id="UP000475862">
    <property type="component" value="Unassembled WGS sequence"/>
</dbReference>
<dbReference type="AlphaFoldDB" id="A0A6G0SUA9"/>
<feature type="compositionally biased region" description="Polar residues" evidence="1">
    <location>
        <begin position="302"/>
        <end position="314"/>
    </location>
</feature>
<evidence type="ECO:0000313" key="2">
    <source>
        <dbReference type="EMBL" id="KAE9521554.1"/>
    </source>
</evidence>
<comment type="caution">
    <text evidence="2">The sequence shown here is derived from an EMBL/GenBank/DDBJ whole genome shotgun (WGS) entry which is preliminary data.</text>
</comment>
<name>A0A6G0SUA9_APHGL</name>
<proteinExistence type="predicted"/>
<sequence length="353" mass="40531">MEYIELIDSLLNAIGEIENRNILMYYLLFTTIKLLKNVFHRYMQILTKTKDKYQEISAISLLRFCKAKKFKTHNLCEQDRAVNFFTLDVLNFRKQHFNYGSIEFGDISSPIKMSHLKKLHLKMSAREMMIFLMVGDLVPEDDEVWKFFLIVLEIIEILISGQLTQSLQHNIKHKINSSNNELIQRNLGFSLDEFNCYFQVKLKDTTYKIDILLIKKNCSIKFIVSQIQLYCNRRDSSYVMPSAISTRVELKTNGEVYWPGNCTGWWCSVHSDSTDDGWRHTGHVSMSTTLAITAQKAHTLSTSGGNSQGCNNAGDTADIATGLERGNPTIKPHEVLSPKKNGRHETDTYPARP</sequence>
<accession>A0A6G0SUA9</accession>
<gene>
    <name evidence="2" type="ORF">AGLY_018054</name>
</gene>
<keyword evidence="3" id="KW-1185">Reference proteome</keyword>
<organism evidence="2 3">
    <name type="scientific">Aphis glycines</name>
    <name type="common">Soybean aphid</name>
    <dbReference type="NCBI Taxonomy" id="307491"/>
    <lineage>
        <taxon>Eukaryota</taxon>
        <taxon>Metazoa</taxon>
        <taxon>Ecdysozoa</taxon>
        <taxon>Arthropoda</taxon>
        <taxon>Hexapoda</taxon>
        <taxon>Insecta</taxon>
        <taxon>Pterygota</taxon>
        <taxon>Neoptera</taxon>
        <taxon>Paraneoptera</taxon>
        <taxon>Hemiptera</taxon>
        <taxon>Sternorrhyncha</taxon>
        <taxon>Aphidomorpha</taxon>
        <taxon>Aphidoidea</taxon>
        <taxon>Aphididae</taxon>
        <taxon>Aphidini</taxon>
        <taxon>Aphis</taxon>
        <taxon>Aphis</taxon>
    </lineage>
</organism>
<evidence type="ECO:0000256" key="1">
    <source>
        <dbReference type="SAM" id="MobiDB-lite"/>
    </source>
</evidence>
<feature type="region of interest" description="Disordered" evidence="1">
    <location>
        <begin position="302"/>
        <end position="353"/>
    </location>
</feature>
<protein>
    <submittedName>
        <fullName evidence="2">Uncharacterized protein</fullName>
    </submittedName>
</protein>
<reference evidence="2 3" key="1">
    <citation type="submission" date="2019-08" db="EMBL/GenBank/DDBJ databases">
        <title>The genome of the soybean aphid Biotype 1, its phylome, world population structure and adaptation to the North American continent.</title>
        <authorList>
            <person name="Giordano R."/>
            <person name="Donthu R.K."/>
            <person name="Hernandez A.G."/>
            <person name="Wright C.L."/>
            <person name="Zimin A.V."/>
        </authorList>
    </citation>
    <scope>NUCLEOTIDE SEQUENCE [LARGE SCALE GENOMIC DNA]</scope>
    <source>
        <tissue evidence="2">Whole aphids</tissue>
    </source>
</reference>
<evidence type="ECO:0000313" key="3">
    <source>
        <dbReference type="Proteomes" id="UP000475862"/>
    </source>
</evidence>
<dbReference type="EMBL" id="VYZN01002746">
    <property type="protein sequence ID" value="KAE9521554.1"/>
    <property type="molecule type" value="Genomic_DNA"/>
</dbReference>